<feature type="compositionally biased region" description="Low complexity" evidence="1">
    <location>
        <begin position="19"/>
        <end position="34"/>
    </location>
</feature>
<protein>
    <submittedName>
        <fullName evidence="2">Uncharacterized protein</fullName>
    </submittedName>
</protein>
<dbReference type="EMBL" id="JACEFF010000837">
    <property type="protein sequence ID" value="KAH9630104.1"/>
    <property type="molecule type" value="Genomic_DNA"/>
</dbReference>
<evidence type="ECO:0000256" key="1">
    <source>
        <dbReference type="SAM" id="MobiDB-lite"/>
    </source>
</evidence>
<feature type="compositionally biased region" description="Gly residues" evidence="1">
    <location>
        <begin position="1"/>
        <end position="10"/>
    </location>
</feature>
<gene>
    <name evidence="2" type="ORF">HF086_004810</name>
</gene>
<organism evidence="2 3">
    <name type="scientific">Spodoptera exigua</name>
    <name type="common">Beet armyworm</name>
    <name type="synonym">Noctua fulgens</name>
    <dbReference type="NCBI Taxonomy" id="7107"/>
    <lineage>
        <taxon>Eukaryota</taxon>
        <taxon>Metazoa</taxon>
        <taxon>Ecdysozoa</taxon>
        <taxon>Arthropoda</taxon>
        <taxon>Hexapoda</taxon>
        <taxon>Insecta</taxon>
        <taxon>Pterygota</taxon>
        <taxon>Neoptera</taxon>
        <taxon>Endopterygota</taxon>
        <taxon>Lepidoptera</taxon>
        <taxon>Glossata</taxon>
        <taxon>Ditrysia</taxon>
        <taxon>Noctuoidea</taxon>
        <taxon>Noctuidae</taxon>
        <taxon>Amphipyrinae</taxon>
        <taxon>Spodoptera</taxon>
    </lineage>
</organism>
<reference evidence="2" key="1">
    <citation type="journal article" date="2021" name="G3 (Bethesda)">
        <title>Genome and transcriptome analysis of the beet armyworm Spodoptera exigua reveals targets for pest control. .</title>
        <authorList>
            <person name="Simon S."/>
            <person name="Breeschoten T."/>
            <person name="Jansen H.J."/>
            <person name="Dirks R.P."/>
            <person name="Schranz M.E."/>
            <person name="Ros V.I.D."/>
        </authorList>
    </citation>
    <scope>NUCLEOTIDE SEQUENCE</scope>
    <source>
        <strain evidence="2">TB_SE_WUR_2020</strain>
    </source>
</reference>
<sequence length="68" mass="7160">MGLASGGGVPAGSPPSPSRPASLRHSPASASLRSVTRYSERFTERILPFTALASHVFQISNVPRDVVK</sequence>
<dbReference type="Proteomes" id="UP000814243">
    <property type="component" value="Unassembled WGS sequence"/>
</dbReference>
<proteinExistence type="predicted"/>
<evidence type="ECO:0000313" key="3">
    <source>
        <dbReference type="Proteomes" id="UP000814243"/>
    </source>
</evidence>
<comment type="caution">
    <text evidence="2">The sequence shown here is derived from an EMBL/GenBank/DDBJ whole genome shotgun (WGS) entry which is preliminary data.</text>
</comment>
<accession>A0A922M4G1</accession>
<name>A0A922M4G1_SPOEX</name>
<feature type="region of interest" description="Disordered" evidence="1">
    <location>
        <begin position="1"/>
        <end position="35"/>
    </location>
</feature>
<evidence type="ECO:0000313" key="2">
    <source>
        <dbReference type="EMBL" id="KAH9630104.1"/>
    </source>
</evidence>
<dbReference type="AlphaFoldDB" id="A0A922M4G1"/>